<proteinExistence type="predicted"/>
<dbReference type="PANTHER" id="PTHR33055:SF3">
    <property type="entry name" value="PUTATIVE TRANSPOSASE FOR IS117-RELATED"/>
    <property type="match status" value="1"/>
</dbReference>
<dbReference type="AlphaFoldDB" id="A0AAU7NRA5"/>
<feature type="domain" description="Transposase IS110-like N-terminal" evidence="1">
    <location>
        <begin position="4"/>
        <end position="131"/>
    </location>
</feature>
<dbReference type="InterPro" id="IPR047650">
    <property type="entry name" value="Transpos_IS110"/>
</dbReference>
<dbReference type="GO" id="GO:0004803">
    <property type="term" value="F:transposase activity"/>
    <property type="evidence" value="ECO:0007669"/>
    <property type="project" value="InterPro"/>
</dbReference>
<dbReference type="InterPro" id="IPR002525">
    <property type="entry name" value="Transp_IS110-like_N"/>
</dbReference>
<dbReference type="PANTHER" id="PTHR33055">
    <property type="entry name" value="TRANSPOSASE FOR INSERTION SEQUENCE ELEMENT IS1111A"/>
    <property type="match status" value="1"/>
</dbReference>
<evidence type="ECO:0000259" key="1">
    <source>
        <dbReference type="Pfam" id="PF01548"/>
    </source>
</evidence>
<dbReference type="GO" id="GO:0003677">
    <property type="term" value="F:DNA binding"/>
    <property type="evidence" value="ECO:0007669"/>
    <property type="project" value="InterPro"/>
</dbReference>
<dbReference type="Pfam" id="PF01548">
    <property type="entry name" value="DEDD_Tnp_IS110"/>
    <property type="match status" value="1"/>
</dbReference>
<sequence>MNYVGIDVSQKELVVVVIIKGKARPAKKFENTAAGHLEIIQRLTKLKGETRICLEATGVYHFDLAVALSRADDLEVMVINPKAAHNFAQALMKRSKTDTIDAATLAAYCERMPFEAWQRPADEVIALRAMSQPVFRVGQALPAR</sequence>
<dbReference type="KEGG" id="mech:Q9L42_014250"/>
<dbReference type="RefSeq" id="WP_305907734.1">
    <property type="nucleotide sequence ID" value="NZ_CP157743.1"/>
</dbReference>
<gene>
    <name evidence="2" type="ORF">Q9L42_014250</name>
</gene>
<dbReference type="Proteomes" id="UP001225378">
    <property type="component" value="Chromosome"/>
</dbReference>
<organism evidence="2 3">
    <name type="scientific">Methylomarinum roseum</name>
    <dbReference type="NCBI Taxonomy" id="3067653"/>
    <lineage>
        <taxon>Bacteria</taxon>
        <taxon>Pseudomonadati</taxon>
        <taxon>Pseudomonadota</taxon>
        <taxon>Gammaproteobacteria</taxon>
        <taxon>Methylococcales</taxon>
        <taxon>Methylococcaceae</taxon>
        <taxon>Methylomarinum</taxon>
    </lineage>
</organism>
<accession>A0AAU7NRA5</accession>
<dbReference type="GO" id="GO:0006313">
    <property type="term" value="P:DNA transposition"/>
    <property type="evidence" value="ECO:0007669"/>
    <property type="project" value="InterPro"/>
</dbReference>
<evidence type="ECO:0000313" key="3">
    <source>
        <dbReference type="Proteomes" id="UP001225378"/>
    </source>
</evidence>
<evidence type="ECO:0000313" key="2">
    <source>
        <dbReference type="EMBL" id="XBS19516.1"/>
    </source>
</evidence>
<protein>
    <submittedName>
        <fullName evidence="2">Transposase</fullName>
    </submittedName>
</protein>
<name>A0AAU7NRA5_9GAMM</name>
<keyword evidence="3" id="KW-1185">Reference proteome</keyword>
<reference evidence="2 3" key="1">
    <citation type="journal article" date="2024" name="Microbiology">
        <title>Methylomarinum rosea sp. nov., a novel halophilic methanotrophic bacterium from the hypersaline Lake Elton.</title>
        <authorList>
            <person name="Suleimanov R.Z."/>
            <person name="Oshkin I.Y."/>
            <person name="Danilova O.V."/>
            <person name="Suzina N.E."/>
            <person name="Dedysh S.N."/>
        </authorList>
    </citation>
    <scope>NUCLEOTIDE SEQUENCE [LARGE SCALE GENOMIC DNA]</scope>
    <source>
        <strain evidence="2 3">Ch1-1</strain>
    </source>
</reference>
<dbReference type="EMBL" id="CP157743">
    <property type="protein sequence ID" value="XBS19516.1"/>
    <property type="molecule type" value="Genomic_DNA"/>
</dbReference>